<feature type="transmembrane region" description="Helical" evidence="7">
    <location>
        <begin position="236"/>
        <end position="254"/>
    </location>
</feature>
<feature type="transmembrane region" description="Helical" evidence="7">
    <location>
        <begin position="12"/>
        <end position="34"/>
    </location>
</feature>
<evidence type="ECO:0000256" key="1">
    <source>
        <dbReference type="ARBA" id="ARBA00004651"/>
    </source>
</evidence>
<accession>A0A383RED7</accession>
<proteinExistence type="inferred from homology"/>
<keyword evidence="6 7" id="KW-0472">Membrane</keyword>
<feature type="transmembrane region" description="Helical" evidence="7">
    <location>
        <begin position="80"/>
        <end position="105"/>
    </location>
</feature>
<organism evidence="8 9">
    <name type="scientific">Paenibacillus alvei</name>
    <name type="common">Bacillus alvei</name>
    <dbReference type="NCBI Taxonomy" id="44250"/>
    <lineage>
        <taxon>Bacteria</taxon>
        <taxon>Bacillati</taxon>
        <taxon>Bacillota</taxon>
        <taxon>Bacilli</taxon>
        <taxon>Bacillales</taxon>
        <taxon>Paenibacillaceae</taxon>
        <taxon>Paenibacillus</taxon>
    </lineage>
</organism>
<evidence type="ECO:0000256" key="2">
    <source>
        <dbReference type="ARBA" id="ARBA00007543"/>
    </source>
</evidence>
<feature type="transmembrane region" description="Helical" evidence="7">
    <location>
        <begin position="117"/>
        <end position="137"/>
    </location>
</feature>
<comment type="similarity">
    <text evidence="2">Belongs to the cytochrome ubiquinol oxidase subunit 2 family.</text>
</comment>
<evidence type="ECO:0000313" key="9">
    <source>
        <dbReference type="Proteomes" id="UP000304148"/>
    </source>
</evidence>
<keyword evidence="4 7" id="KW-0812">Transmembrane</keyword>
<protein>
    <submittedName>
        <fullName evidence="8">Cytochrome D ubiquinol oxidase subunit II</fullName>
    </submittedName>
</protein>
<dbReference type="AlphaFoldDB" id="A0A383RED7"/>
<evidence type="ECO:0000256" key="6">
    <source>
        <dbReference type="ARBA" id="ARBA00023136"/>
    </source>
</evidence>
<evidence type="ECO:0000256" key="7">
    <source>
        <dbReference type="SAM" id="Phobius"/>
    </source>
</evidence>
<feature type="transmembrane region" description="Helical" evidence="7">
    <location>
        <begin position="55"/>
        <end position="74"/>
    </location>
</feature>
<dbReference type="EMBL" id="LS992241">
    <property type="protein sequence ID" value="SYX85340.1"/>
    <property type="molecule type" value="Genomic_DNA"/>
</dbReference>
<dbReference type="Proteomes" id="UP000304148">
    <property type="component" value="Chromosome"/>
</dbReference>
<keyword evidence="3" id="KW-1003">Cell membrane</keyword>
<sequence length="350" mass="39537">MSYELVGITVLWIFLFGYLLVASIDFGAGFFSYVSSVTGKRHIIHNVIERYLSPVWEVTNVFLVFFYIGLVGFFPDSAYYYGTALLVPGSLALILLALRGSYYAFSTYGVKSNRIYLFLYGVSGWLIPAALSTVLAISEGGYISEGADGSISFQFLSLFTNIYPYSVIVLALVSVLYISAMFLTYYASKAEDEGALNIVRKYALMWSAPTILASLFVFYAIQSHNVEHFNNMVDRAWMFVLSFLFFVIAVYYVWRRRRYGLAFLCVILQFGFAWFGYGSAHLPYVLYPYINVYEHVTNPAMAYALIVVFVLGLLILLPSLFLLLRLFLFDANYVKGIKSGKGGRTGKKHI</sequence>
<keyword evidence="5 7" id="KW-1133">Transmembrane helix</keyword>
<gene>
    <name evidence="8" type="ORF">PBLR_13762</name>
</gene>
<evidence type="ECO:0000256" key="3">
    <source>
        <dbReference type="ARBA" id="ARBA00022475"/>
    </source>
</evidence>
<reference evidence="9" key="1">
    <citation type="submission" date="2018-08" db="EMBL/GenBank/DDBJ databases">
        <authorList>
            <person name="Chevrot R."/>
        </authorList>
    </citation>
    <scope>NUCLEOTIDE SEQUENCE [LARGE SCALE GENOMIC DNA]</scope>
</reference>
<feature type="transmembrane region" description="Helical" evidence="7">
    <location>
        <begin position="261"/>
        <end position="280"/>
    </location>
</feature>
<dbReference type="RefSeq" id="WP_138187047.1">
    <property type="nucleotide sequence ID" value="NZ_LS992241.1"/>
</dbReference>
<feature type="transmembrane region" description="Helical" evidence="7">
    <location>
        <begin position="162"/>
        <end position="183"/>
    </location>
</feature>
<dbReference type="Pfam" id="PF02322">
    <property type="entry name" value="Cyt_bd_oxida_II"/>
    <property type="match status" value="1"/>
</dbReference>
<dbReference type="InterPro" id="IPR003317">
    <property type="entry name" value="Cyt-d_oxidase_su2"/>
</dbReference>
<feature type="transmembrane region" description="Helical" evidence="7">
    <location>
        <begin position="300"/>
        <end position="328"/>
    </location>
</feature>
<comment type="subcellular location">
    <subcellularLocation>
        <location evidence="1">Cell membrane</location>
        <topology evidence="1">Multi-pass membrane protein</topology>
    </subcellularLocation>
</comment>
<name>A0A383RED7_PAEAL</name>
<dbReference type="GO" id="GO:0005886">
    <property type="term" value="C:plasma membrane"/>
    <property type="evidence" value="ECO:0007669"/>
    <property type="project" value="UniProtKB-SubCell"/>
</dbReference>
<evidence type="ECO:0000313" key="8">
    <source>
        <dbReference type="EMBL" id="SYX85340.1"/>
    </source>
</evidence>
<evidence type="ECO:0000256" key="4">
    <source>
        <dbReference type="ARBA" id="ARBA00022692"/>
    </source>
</evidence>
<feature type="transmembrane region" description="Helical" evidence="7">
    <location>
        <begin position="203"/>
        <end position="221"/>
    </location>
</feature>
<evidence type="ECO:0000256" key="5">
    <source>
        <dbReference type="ARBA" id="ARBA00022989"/>
    </source>
</evidence>